<gene>
    <name evidence="2" type="ORF">Pmani_025046</name>
</gene>
<organism evidence="2 3">
    <name type="scientific">Petrolisthes manimaculis</name>
    <dbReference type="NCBI Taxonomy" id="1843537"/>
    <lineage>
        <taxon>Eukaryota</taxon>
        <taxon>Metazoa</taxon>
        <taxon>Ecdysozoa</taxon>
        <taxon>Arthropoda</taxon>
        <taxon>Crustacea</taxon>
        <taxon>Multicrustacea</taxon>
        <taxon>Malacostraca</taxon>
        <taxon>Eumalacostraca</taxon>
        <taxon>Eucarida</taxon>
        <taxon>Decapoda</taxon>
        <taxon>Pleocyemata</taxon>
        <taxon>Anomura</taxon>
        <taxon>Galatheoidea</taxon>
        <taxon>Porcellanidae</taxon>
        <taxon>Petrolisthes</taxon>
    </lineage>
</organism>
<feature type="chain" id="PRO_5042115135" evidence="1">
    <location>
        <begin position="23"/>
        <end position="113"/>
    </location>
</feature>
<sequence>MSRVAVLSVLCVLVVAAAVVTAQNTATTAVQQQPQTPGILERVLTEYVYPLRDYDWRNALRNIIGSVMNYLAPATKEPKAGGGGGAFTAQERARVLVRRALVQAVQYAESFMA</sequence>
<feature type="signal peptide" evidence="1">
    <location>
        <begin position="1"/>
        <end position="22"/>
    </location>
</feature>
<dbReference type="Proteomes" id="UP001292094">
    <property type="component" value="Unassembled WGS sequence"/>
</dbReference>
<comment type="caution">
    <text evidence="2">The sequence shown here is derived from an EMBL/GenBank/DDBJ whole genome shotgun (WGS) entry which is preliminary data.</text>
</comment>
<dbReference type="AlphaFoldDB" id="A0AAE1P6D3"/>
<dbReference type="EMBL" id="JAWZYT010002648">
    <property type="protein sequence ID" value="KAK4302904.1"/>
    <property type="molecule type" value="Genomic_DNA"/>
</dbReference>
<keyword evidence="1" id="KW-0732">Signal</keyword>
<accession>A0AAE1P6D3</accession>
<proteinExistence type="predicted"/>
<keyword evidence="3" id="KW-1185">Reference proteome</keyword>
<name>A0AAE1P6D3_9EUCA</name>
<evidence type="ECO:0000256" key="1">
    <source>
        <dbReference type="SAM" id="SignalP"/>
    </source>
</evidence>
<reference evidence="2" key="1">
    <citation type="submission" date="2023-11" db="EMBL/GenBank/DDBJ databases">
        <title>Genome assemblies of two species of porcelain crab, Petrolisthes cinctipes and Petrolisthes manimaculis (Anomura: Porcellanidae).</title>
        <authorList>
            <person name="Angst P."/>
        </authorList>
    </citation>
    <scope>NUCLEOTIDE SEQUENCE</scope>
    <source>
        <strain evidence="2">PB745_02</strain>
        <tissue evidence="2">Gill</tissue>
    </source>
</reference>
<evidence type="ECO:0000313" key="3">
    <source>
        <dbReference type="Proteomes" id="UP001292094"/>
    </source>
</evidence>
<protein>
    <submittedName>
        <fullName evidence="2">Uncharacterized protein</fullName>
    </submittedName>
</protein>
<evidence type="ECO:0000313" key="2">
    <source>
        <dbReference type="EMBL" id="KAK4302904.1"/>
    </source>
</evidence>